<evidence type="ECO:0000313" key="3">
    <source>
        <dbReference type="WBParaSite" id="EVEC_0000141001-mRNA-1"/>
    </source>
</evidence>
<sequence length="119" mass="13839">MFDERCILKGTDWSAVGPVEKVVLKDSAERRPTNAIVIYKYVFSVTLALARLEKVVLYGQPVSFRPFEDYVREATLVEGMSLQSRRIYNSQDFSWSSDSQRPVGFEREKRCINCKKPYF</sequence>
<organism evidence="3">
    <name type="scientific">Enterobius vermicularis</name>
    <name type="common">Human pinworm</name>
    <dbReference type="NCBI Taxonomy" id="51028"/>
    <lineage>
        <taxon>Eukaryota</taxon>
        <taxon>Metazoa</taxon>
        <taxon>Ecdysozoa</taxon>
        <taxon>Nematoda</taxon>
        <taxon>Chromadorea</taxon>
        <taxon>Rhabditida</taxon>
        <taxon>Spirurina</taxon>
        <taxon>Oxyuridomorpha</taxon>
        <taxon>Oxyuroidea</taxon>
        <taxon>Oxyuridae</taxon>
        <taxon>Enterobius</taxon>
    </lineage>
</organism>
<gene>
    <name evidence="1" type="ORF">EVEC_LOCUS1118</name>
</gene>
<dbReference type="Proteomes" id="UP000274131">
    <property type="component" value="Unassembled WGS sequence"/>
</dbReference>
<reference evidence="1 2" key="2">
    <citation type="submission" date="2018-10" db="EMBL/GenBank/DDBJ databases">
        <authorList>
            <consortium name="Pathogen Informatics"/>
        </authorList>
    </citation>
    <scope>NUCLEOTIDE SEQUENCE [LARGE SCALE GENOMIC DNA]</scope>
</reference>
<dbReference type="WBParaSite" id="EVEC_0000141001-mRNA-1">
    <property type="protein sequence ID" value="EVEC_0000141001-mRNA-1"/>
    <property type="gene ID" value="EVEC_0000141001"/>
</dbReference>
<reference evidence="3" key="1">
    <citation type="submission" date="2017-02" db="UniProtKB">
        <authorList>
            <consortium name="WormBaseParasite"/>
        </authorList>
    </citation>
    <scope>IDENTIFICATION</scope>
</reference>
<proteinExistence type="predicted"/>
<accession>A0A0N4UVE6</accession>
<evidence type="ECO:0000313" key="2">
    <source>
        <dbReference type="Proteomes" id="UP000274131"/>
    </source>
</evidence>
<dbReference type="AlphaFoldDB" id="A0A0N4UVE6"/>
<dbReference type="EMBL" id="UXUI01007170">
    <property type="protein sequence ID" value="VDD85975.1"/>
    <property type="molecule type" value="Genomic_DNA"/>
</dbReference>
<protein>
    <submittedName>
        <fullName evidence="3">Recep_L_domain domain-containing protein</fullName>
    </submittedName>
</protein>
<evidence type="ECO:0000313" key="1">
    <source>
        <dbReference type="EMBL" id="VDD85975.1"/>
    </source>
</evidence>
<name>A0A0N4UVE6_ENTVE</name>
<keyword evidence="2" id="KW-1185">Reference proteome</keyword>